<organism evidence="1 2">
    <name type="scientific">Pristionchus mayeri</name>
    <dbReference type="NCBI Taxonomy" id="1317129"/>
    <lineage>
        <taxon>Eukaryota</taxon>
        <taxon>Metazoa</taxon>
        <taxon>Ecdysozoa</taxon>
        <taxon>Nematoda</taxon>
        <taxon>Chromadorea</taxon>
        <taxon>Rhabditida</taxon>
        <taxon>Rhabditina</taxon>
        <taxon>Diplogasteromorpha</taxon>
        <taxon>Diplogasteroidea</taxon>
        <taxon>Neodiplogasteridae</taxon>
        <taxon>Pristionchus</taxon>
    </lineage>
</organism>
<evidence type="ECO:0000313" key="2">
    <source>
        <dbReference type="Proteomes" id="UP001328107"/>
    </source>
</evidence>
<protein>
    <submittedName>
        <fullName evidence="1">Uncharacterized protein</fullName>
    </submittedName>
</protein>
<feature type="non-terminal residue" evidence="1">
    <location>
        <position position="1"/>
    </location>
</feature>
<accession>A0AAN4ZKN6</accession>
<evidence type="ECO:0000313" key="1">
    <source>
        <dbReference type="EMBL" id="GMR39385.1"/>
    </source>
</evidence>
<dbReference type="Proteomes" id="UP001328107">
    <property type="component" value="Unassembled WGS sequence"/>
</dbReference>
<gene>
    <name evidence="1" type="ORF">PMAYCL1PPCAC_09580</name>
</gene>
<sequence length="72" mass="7943">LALIKAEGDVHRDIITGEICGLGVEIDHETLALRDGGSLDNQGLPGLDLLLEQRTVGNGLLFRTRDLRMEYR</sequence>
<proteinExistence type="predicted"/>
<comment type="caution">
    <text evidence="1">The sequence shown here is derived from an EMBL/GenBank/DDBJ whole genome shotgun (WGS) entry which is preliminary data.</text>
</comment>
<dbReference type="EMBL" id="BTRK01000002">
    <property type="protein sequence ID" value="GMR39385.1"/>
    <property type="molecule type" value="Genomic_DNA"/>
</dbReference>
<keyword evidence="2" id="KW-1185">Reference proteome</keyword>
<dbReference type="AlphaFoldDB" id="A0AAN4ZKN6"/>
<reference evidence="2" key="1">
    <citation type="submission" date="2022-10" db="EMBL/GenBank/DDBJ databases">
        <title>Genome assembly of Pristionchus species.</title>
        <authorList>
            <person name="Yoshida K."/>
            <person name="Sommer R.J."/>
        </authorList>
    </citation>
    <scope>NUCLEOTIDE SEQUENCE [LARGE SCALE GENOMIC DNA]</scope>
    <source>
        <strain evidence="2">RS5460</strain>
    </source>
</reference>
<name>A0AAN4ZKN6_9BILA</name>